<organism evidence="2 3">
    <name type="scientific">Ferrimonas lipolytica</name>
    <dbReference type="NCBI Taxonomy" id="2724191"/>
    <lineage>
        <taxon>Bacteria</taxon>
        <taxon>Pseudomonadati</taxon>
        <taxon>Pseudomonadota</taxon>
        <taxon>Gammaproteobacteria</taxon>
        <taxon>Alteromonadales</taxon>
        <taxon>Ferrimonadaceae</taxon>
        <taxon>Ferrimonas</taxon>
    </lineage>
</organism>
<dbReference type="KEGG" id="fes:HER31_12455"/>
<dbReference type="Pfam" id="PF03992">
    <property type="entry name" value="ABM"/>
    <property type="match status" value="1"/>
</dbReference>
<name>A0A6H1UIL2_9GAMM</name>
<dbReference type="PROSITE" id="PS51725">
    <property type="entry name" value="ABM"/>
    <property type="match status" value="1"/>
</dbReference>
<evidence type="ECO:0000313" key="3">
    <source>
        <dbReference type="Proteomes" id="UP000501602"/>
    </source>
</evidence>
<gene>
    <name evidence="2" type="ORF">HER31_12455</name>
</gene>
<dbReference type="InterPro" id="IPR007138">
    <property type="entry name" value="ABM_dom"/>
</dbReference>
<dbReference type="Proteomes" id="UP000501602">
    <property type="component" value="Chromosome"/>
</dbReference>
<dbReference type="Gene3D" id="3.30.70.100">
    <property type="match status" value="1"/>
</dbReference>
<sequence length="98" mass="10985">MSVPLTIVATIVAKPQQLEFVKAQLLIVVAATRAEEGCLQYDLHQDHNDPSVFLLFENWQSRSHWESHKVAPHMDAYRQAMAAAIAKPTVVHQLGKLV</sequence>
<dbReference type="PANTHER" id="PTHR33336:SF3">
    <property type="entry name" value="ABM DOMAIN-CONTAINING PROTEIN"/>
    <property type="match status" value="1"/>
</dbReference>
<proteinExistence type="predicted"/>
<protein>
    <submittedName>
        <fullName evidence="2">Antibiotic biosynthesis monooxygenase</fullName>
    </submittedName>
</protein>
<dbReference type="InterPro" id="IPR050744">
    <property type="entry name" value="AI-2_Isomerase_LsrG"/>
</dbReference>
<evidence type="ECO:0000313" key="2">
    <source>
        <dbReference type="EMBL" id="QIZ77632.1"/>
    </source>
</evidence>
<keyword evidence="2" id="KW-0503">Monooxygenase</keyword>
<dbReference type="EMBL" id="CP051180">
    <property type="protein sequence ID" value="QIZ77632.1"/>
    <property type="molecule type" value="Genomic_DNA"/>
</dbReference>
<accession>A0A6H1UIL2</accession>
<reference evidence="2 3" key="1">
    <citation type="submission" date="2020-04" db="EMBL/GenBank/DDBJ databases">
        <title>Ferrimonas sp. S7 isolated from sea water.</title>
        <authorList>
            <person name="Bae S.S."/>
            <person name="Baek K."/>
        </authorList>
    </citation>
    <scope>NUCLEOTIDE SEQUENCE [LARGE SCALE GENOMIC DNA]</scope>
    <source>
        <strain evidence="2 3">S7</strain>
    </source>
</reference>
<dbReference type="SUPFAM" id="SSF54909">
    <property type="entry name" value="Dimeric alpha+beta barrel"/>
    <property type="match status" value="1"/>
</dbReference>
<dbReference type="RefSeq" id="WP_168660891.1">
    <property type="nucleotide sequence ID" value="NZ_CP051180.1"/>
</dbReference>
<keyword evidence="3" id="KW-1185">Reference proteome</keyword>
<dbReference type="PANTHER" id="PTHR33336">
    <property type="entry name" value="QUINOL MONOOXYGENASE YGIN-RELATED"/>
    <property type="match status" value="1"/>
</dbReference>
<evidence type="ECO:0000259" key="1">
    <source>
        <dbReference type="PROSITE" id="PS51725"/>
    </source>
</evidence>
<keyword evidence="2" id="KW-0560">Oxidoreductase</keyword>
<feature type="domain" description="ABM" evidence="1">
    <location>
        <begin position="5"/>
        <end position="94"/>
    </location>
</feature>
<dbReference type="InterPro" id="IPR011008">
    <property type="entry name" value="Dimeric_a/b-barrel"/>
</dbReference>
<dbReference type="GO" id="GO:0004497">
    <property type="term" value="F:monooxygenase activity"/>
    <property type="evidence" value="ECO:0007669"/>
    <property type="project" value="UniProtKB-KW"/>
</dbReference>
<dbReference type="AlphaFoldDB" id="A0A6H1UIL2"/>